<feature type="compositionally biased region" description="Basic and acidic residues" evidence="1">
    <location>
        <begin position="190"/>
        <end position="200"/>
    </location>
</feature>
<dbReference type="RefSeq" id="WP_006342549.1">
    <property type="nucleotide sequence ID" value="NZ_JSAM01000104.1"/>
</dbReference>
<evidence type="ECO:0000313" key="3">
    <source>
        <dbReference type="Proteomes" id="UP000031307"/>
    </source>
</evidence>
<feature type="compositionally biased region" description="Polar residues" evidence="1">
    <location>
        <begin position="419"/>
        <end position="430"/>
    </location>
</feature>
<name>A0A0C1E9Q9_9BACT</name>
<feature type="compositionally biased region" description="Polar residues" evidence="1">
    <location>
        <begin position="153"/>
        <end position="162"/>
    </location>
</feature>
<feature type="region of interest" description="Disordered" evidence="1">
    <location>
        <begin position="523"/>
        <end position="562"/>
    </location>
</feature>
<dbReference type="AlphaFoldDB" id="A0A0C1E9Q9"/>
<reference evidence="2 3" key="1">
    <citation type="journal article" date="2014" name="Mol. Biol. Evol.">
        <title>Massive expansion of Ubiquitination-related gene families within the Chlamydiae.</title>
        <authorList>
            <person name="Domman D."/>
            <person name="Collingro A."/>
            <person name="Lagkouvardos I."/>
            <person name="Gehre L."/>
            <person name="Weinmaier T."/>
            <person name="Rattei T."/>
            <person name="Subtil A."/>
            <person name="Horn M."/>
        </authorList>
    </citation>
    <scope>NUCLEOTIDE SEQUENCE [LARGE SCALE GENOMIC DNA]</scope>
    <source>
        <strain evidence="2 3">OEW1</strain>
    </source>
</reference>
<protein>
    <submittedName>
        <fullName evidence="2">Uncharacterized protein</fullName>
    </submittedName>
</protein>
<dbReference type="EMBL" id="JSAM01000104">
    <property type="protein sequence ID" value="KIA76828.1"/>
    <property type="molecule type" value="Genomic_DNA"/>
</dbReference>
<evidence type="ECO:0000313" key="2">
    <source>
        <dbReference type="EMBL" id="KIA76828.1"/>
    </source>
</evidence>
<feature type="compositionally biased region" description="Polar residues" evidence="1">
    <location>
        <begin position="221"/>
        <end position="238"/>
    </location>
</feature>
<gene>
    <name evidence="2" type="ORF">DB43_HI00130</name>
</gene>
<comment type="caution">
    <text evidence="2">The sequence shown here is derived from an EMBL/GenBank/DDBJ whole genome shotgun (WGS) entry which is preliminary data.</text>
</comment>
<dbReference type="PATRIC" id="fig|83552.4.peg.2039"/>
<evidence type="ECO:0000256" key="1">
    <source>
        <dbReference type="SAM" id="MobiDB-lite"/>
    </source>
</evidence>
<feature type="compositionally biased region" description="Polar residues" evidence="1">
    <location>
        <begin position="172"/>
        <end position="181"/>
    </location>
</feature>
<dbReference type="Proteomes" id="UP000031307">
    <property type="component" value="Unassembled WGS sequence"/>
</dbReference>
<feature type="compositionally biased region" description="Low complexity" evidence="1">
    <location>
        <begin position="239"/>
        <end position="257"/>
    </location>
</feature>
<feature type="compositionally biased region" description="Polar residues" evidence="1">
    <location>
        <begin position="336"/>
        <end position="347"/>
    </location>
</feature>
<accession>A0A0C1E9Q9</accession>
<feature type="compositionally biased region" description="Basic and acidic residues" evidence="1">
    <location>
        <begin position="292"/>
        <end position="303"/>
    </location>
</feature>
<proteinExistence type="predicted"/>
<feature type="region of interest" description="Disordered" evidence="1">
    <location>
        <begin position="123"/>
        <end position="466"/>
    </location>
</feature>
<sequence length="806" mass="88804">MPSKPLIGISHFLQLAPSNENVQTSDKILVYRGKTFQVIAKDTTLKSDKKVSTVRQLYHLHKHIRNTENSQEERQRLANVANQFQLKKGSWFRRFFSAIQNFFSGYGLTTSYGILTKIKDIGKTLGNPSPGQPKKPSENPNTETKKQAEDQPASESAQNQTEIPPKSDTKTITEPTTQDPESPSVPDVHSATETERPEETDQKEDEEVEAQSTETKESVKQAPSPTAEEQASIQQPVFSTEPSSTPSVASSASVEATNPQEIEAQHAQPEAVVEPSNAASLTKEATPAVQNRGEETREAESEVMHTPSLEAEPPTSPKDTRTEFVPSVPTEVVQPKAQQTLSATNKKPSVKELISSFSGSPTKSTQPVKTAQSPVARIKPQPTQTPPSTPHKALETEAIQSTSAPVNGSLAKKMASETKVATNTQSTVKTESPETKVVYPTSNPIGSPTKVMRIPTDGKEPQPIQVPAPINIDAAEDVEASETKVTQPTVNVIPDVKVEPQQIPNPTSTSMSSAQAENNTIHVEDESDASGTSVSKLEENEPVNGKATILRPPKRKSQMPLEAPPVPALPPIEGTLIQNAAPSPISANLEKVEFMQKSVALSKDFAFLSQKLTKSSKNNFKEKIKAFKIEDLGHYDALGFGKELPLASIQFIFETLSSSDNLKSFLKALLAKNSTMMAFYNVSQGALSLKFDEQVVYMRRILKHYYTKKAFQEMFIKSFTNDENTEFCKTFILACLDFKDEKRRAYYLQHLKDSGDLVIKVLKKDKFKKSLTPRRLEIFTAWTQETYLDNAAIQDAIKKLSPKKSK</sequence>
<feature type="compositionally biased region" description="Polar residues" evidence="1">
    <location>
        <begin position="355"/>
        <end position="373"/>
    </location>
</feature>
<organism evidence="2 3">
    <name type="scientific">Parachlamydia acanthamoebae</name>
    <dbReference type="NCBI Taxonomy" id="83552"/>
    <lineage>
        <taxon>Bacteria</taxon>
        <taxon>Pseudomonadati</taxon>
        <taxon>Chlamydiota</taxon>
        <taxon>Chlamydiia</taxon>
        <taxon>Parachlamydiales</taxon>
        <taxon>Parachlamydiaceae</taxon>
        <taxon>Parachlamydia</taxon>
    </lineage>
</organism>